<name>A0AAV4D9J3_9GAST</name>
<proteinExistence type="predicted"/>
<keyword evidence="2" id="KW-1185">Reference proteome</keyword>
<dbReference type="Proteomes" id="UP000735302">
    <property type="component" value="Unassembled WGS sequence"/>
</dbReference>
<evidence type="ECO:0000313" key="1">
    <source>
        <dbReference type="EMBL" id="GFO40827.1"/>
    </source>
</evidence>
<protein>
    <submittedName>
        <fullName evidence="1">Uncharacterized protein</fullName>
    </submittedName>
</protein>
<dbReference type="EMBL" id="BLXT01007646">
    <property type="protein sequence ID" value="GFO40827.1"/>
    <property type="molecule type" value="Genomic_DNA"/>
</dbReference>
<sequence length="72" mass="8522">MRRRRFCICYEVTILLPTELKKCSCSATIPYPVPHTMKQTLCDELEENLGIIRKSKHFNAFSCRRCKEQTRV</sequence>
<gene>
    <name evidence="1" type="ORF">PoB_006733200</name>
</gene>
<reference evidence="1 2" key="1">
    <citation type="journal article" date="2021" name="Elife">
        <title>Chloroplast acquisition without the gene transfer in kleptoplastic sea slugs, Plakobranchus ocellatus.</title>
        <authorList>
            <person name="Maeda T."/>
            <person name="Takahashi S."/>
            <person name="Yoshida T."/>
            <person name="Shimamura S."/>
            <person name="Takaki Y."/>
            <person name="Nagai Y."/>
            <person name="Toyoda A."/>
            <person name="Suzuki Y."/>
            <person name="Arimoto A."/>
            <person name="Ishii H."/>
            <person name="Satoh N."/>
            <person name="Nishiyama T."/>
            <person name="Hasebe M."/>
            <person name="Maruyama T."/>
            <person name="Minagawa J."/>
            <person name="Obokata J."/>
            <person name="Shigenobu S."/>
        </authorList>
    </citation>
    <scope>NUCLEOTIDE SEQUENCE [LARGE SCALE GENOMIC DNA]</scope>
</reference>
<organism evidence="1 2">
    <name type="scientific">Plakobranchus ocellatus</name>
    <dbReference type="NCBI Taxonomy" id="259542"/>
    <lineage>
        <taxon>Eukaryota</taxon>
        <taxon>Metazoa</taxon>
        <taxon>Spiralia</taxon>
        <taxon>Lophotrochozoa</taxon>
        <taxon>Mollusca</taxon>
        <taxon>Gastropoda</taxon>
        <taxon>Heterobranchia</taxon>
        <taxon>Euthyneura</taxon>
        <taxon>Panpulmonata</taxon>
        <taxon>Sacoglossa</taxon>
        <taxon>Placobranchoidea</taxon>
        <taxon>Plakobranchidae</taxon>
        <taxon>Plakobranchus</taxon>
    </lineage>
</organism>
<dbReference type="AlphaFoldDB" id="A0AAV4D9J3"/>
<comment type="caution">
    <text evidence="1">The sequence shown here is derived from an EMBL/GenBank/DDBJ whole genome shotgun (WGS) entry which is preliminary data.</text>
</comment>
<accession>A0AAV4D9J3</accession>
<evidence type="ECO:0000313" key="2">
    <source>
        <dbReference type="Proteomes" id="UP000735302"/>
    </source>
</evidence>